<protein>
    <submittedName>
        <fullName evidence="2">Alpha/beta hydrolase</fullName>
    </submittedName>
</protein>
<dbReference type="Proteomes" id="UP001569963">
    <property type="component" value="Unassembled WGS sequence"/>
</dbReference>
<dbReference type="EMBL" id="JAXCEI010000002">
    <property type="protein sequence ID" value="MFA1538217.1"/>
    <property type="molecule type" value="Genomic_DNA"/>
</dbReference>
<keyword evidence="3" id="KW-1185">Reference proteome</keyword>
<feature type="domain" description="AB hydrolase-1" evidence="1">
    <location>
        <begin position="32"/>
        <end position="279"/>
    </location>
</feature>
<keyword evidence="2" id="KW-0378">Hydrolase</keyword>
<organism evidence="2 3">
    <name type="scientific">Actinomadura monticuli</name>
    <dbReference type="NCBI Taxonomy" id="3097367"/>
    <lineage>
        <taxon>Bacteria</taxon>
        <taxon>Bacillati</taxon>
        <taxon>Actinomycetota</taxon>
        <taxon>Actinomycetes</taxon>
        <taxon>Streptosporangiales</taxon>
        <taxon>Thermomonosporaceae</taxon>
        <taxon>Actinomadura</taxon>
    </lineage>
</organism>
<dbReference type="PANTHER" id="PTHR43798">
    <property type="entry name" value="MONOACYLGLYCEROL LIPASE"/>
    <property type="match status" value="1"/>
</dbReference>
<gene>
    <name evidence="2" type="ORF">SM611_04680</name>
</gene>
<dbReference type="Pfam" id="PF12697">
    <property type="entry name" value="Abhydrolase_6"/>
    <property type="match status" value="1"/>
</dbReference>
<dbReference type="InterPro" id="IPR000639">
    <property type="entry name" value="Epox_hydrolase-like"/>
</dbReference>
<dbReference type="InterPro" id="IPR000073">
    <property type="entry name" value="AB_hydrolase_1"/>
</dbReference>
<dbReference type="GO" id="GO:0016787">
    <property type="term" value="F:hydrolase activity"/>
    <property type="evidence" value="ECO:0007669"/>
    <property type="project" value="UniProtKB-KW"/>
</dbReference>
<accession>A0ABV4Q4Y8</accession>
<evidence type="ECO:0000259" key="1">
    <source>
        <dbReference type="Pfam" id="PF12697"/>
    </source>
</evidence>
<dbReference type="InterPro" id="IPR050266">
    <property type="entry name" value="AB_hydrolase_sf"/>
</dbReference>
<proteinExistence type="predicted"/>
<dbReference type="Gene3D" id="3.40.50.1820">
    <property type="entry name" value="alpha/beta hydrolase"/>
    <property type="match status" value="1"/>
</dbReference>
<name>A0ABV4Q4Y8_9ACTN</name>
<evidence type="ECO:0000313" key="3">
    <source>
        <dbReference type="Proteomes" id="UP001569963"/>
    </source>
</evidence>
<dbReference type="SUPFAM" id="SSF53474">
    <property type="entry name" value="alpha/beta-Hydrolases"/>
    <property type="match status" value="1"/>
</dbReference>
<sequence length="290" mass="31186">MAEAGCRDLRVEVADGVRLRVRHRPGGRRPAFLLVHGMGSNAREWDEVAERLAAADHPSYAVDLRGHGASDAPDDGYDTATATSDVAAVAAALGLTGAVVAGHSWGASISLRLAAARPGPAAALALVDGGWIDVEAVMPQRLTRWRDVLSHSLTANGGAPAEVRARLRGVHPGWTDGAIEAHLAGMRAGPDGVLAPRLSARHFASILQSVWEDDPHRWYPAVTVPVMLLPATRRESPYGERQWREWVASAEAALARPSIRWYADSDHHLHCEQPDRLADDLLDLAREVAP</sequence>
<dbReference type="PRINTS" id="PR00412">
    <property type="entry name" value="EPOXHYDRLASE"/>
</dbReference>
<comment type="caution">
    <text evidence="2">The sequence shown here is derived from an EMBL/GenBank/DDBJ whole genome shotgun (WGS) entry which is preliminary data.</text>
</comment>
<reference evidence="2 3" key="1">
    <citation type="submission" date="2023-11" db="EMBL/GenBank/DDBJ databases">
        <title>Actinomadura monticuli sp. nov., isolated from volcanic ash.</title>
        <authorList>
            <person name="Lee S.D."/>
            <person name="Yang H."/>
            <person name="Kim I.S."/>
        </authorList>
    </citation>
    <scope>NUCLEOTIDE SEQUENCE [LARGE SCALE GENOMIC DNA]</scope>
    <source>
        <strain evidence="2 3">DLS-62</strain>
    </source>
</reference>
<dbReference type="PANTHER" id="PTHR43798:SF33">
    <property type="entry name" value="HYDROLASE, PUTATIVE (AFU_ORTHOLOGUE AFUA_2G14860)-RELATED"/>
    <property type="match status" value="1"/>
</dbReference>
<dbReference type="InterPro" id="IPR029058">
    <property type="entry name" value="AB_hydrolase_fold"/>
</dbReference>
<evidence type="ECO:0000313" key="2">
    <source>
        <dbReference type="EMBL" id="MFA1538217.1"/>
    </source>
</evidence>
<dbReference type="RefSeq" id="WP_371947557.1">
    <property type="nucleotide sequence ID" value="NZ_JAXCEI010000002.1"/>
</dbReference>